<feature type="non-terminal residue" evidence="1">
    <location>
        <position position="83"/>
    </location>
</feature>
<dbReference type="OrthoDB" id="2803783at2759"/>
<evidence type="ECO:0000313" key="1">
    <source>
        <dbReference type="EMBL" id="PBK79331.1"/>
    </source>
</evidence>
<dbReference type="OMA" id="WIACARP"/>
<dbReference type="AlphaFoldDB" id="A0A2H3C8D0"/>
<evidence type="ECO:0000313" key="2">
    <source>
        <dbReference type="Proteomes" id="UP000217790"/>
    </source>
</evidence>
<dbReference type="InParanoid" id="A0A2H3C8D0"/>
<dbReference type="EMBL" id="KZ293785">
    <property type="protein sequence ID" value="PBK79331.1"/>
    <property type="molecule type" value="Genomic_DNA"/>
</dbReference>
<feature type="non-terminal residue" evidence="1">
    <location>
        <position position="1"/>
    </location>
</feature>
<organism evidence="1 2">
    <name type="scientific">Armillaria gallica</name>
    <name type="common">Bulbous honey fungus</name>
    <name type="synonym">Armillaria bulbosa</name>
    <dbReference type="NCBI Taxonomy" id="47427"/>
    <lineage>
        <taxon>Eukaryota</taxon>
        <taxon>Fungi</taxon>
        <taxon>Dikarya</taxon>
        <taxon>Basidiomycota</taxon>
        <taxon>Agaricomycotina</taxon>
        <taxon>Agaricomycetes</taxon>
        <taxon>Agaricomycetidae</taxon>
        <taxon>Agaricales</taxon>
        <taxon>Marasmiineae</taxon>
        <taxon>Physalacriaceae</taxon>
        <taxon>Armillaria</taxon>
    </lineage>
</organism>
<name>A0A2H3C8D0_ARMGA</name>
<reference evidence="2" key="1">
    <citation type="journal article" date="2017" name="Nat. Ecol. Evol.">
        <title>Genome expansion and lineage-specific genetic innovations in the forest pathogenic fungi Armillaria.</title>
        <authorList>
            <person name="Sipos G."/>
            <person name="Prasanna A.N."/>
            <person name="Walter M.C."/>
            <person name="O'Connor E."/>
            <person name="Balint B."/>
            <person name="Krizsan K."/>
            <person name="Kiss B."/>
            <person name="Hess J."/>
            <person name="Varga T."/>
            <person name="Slot J."/>
            <person name="Riley R."/>
            <person name="Boka B."/>
            <person name="Rigling D."/>
            <person name="Barry K."/>
            <person name="Lee J."/>
            <person name="Mihaltcheva S."/>
            <person name="LaButti K."/>
            <person name="Lipzen A."/>
            <person name="Waldron R."/>
            <person name="Moloney N.M."/>
            <person name="Sperisen C."/>
            <person name="Kredics L."/>
            <person name="Vagvoelgyi C."/>
            <person name="Patrignani A."/>
            <person name="Fitzpatrick D."/>
            <person name="Nagy I."/>
            <person name="Doyle S."/>
            <person name="Anderson J.B."/>
            <person name="Grigoriev I.V."/>
            <person name="Gueldener U."/>
            <person name="Muensterkoetter M."/>
            <person name="Nagy L.G."/>
        </authorList>
    </citation>
    <scope>NUCLEOTIDE SEQUENCE [LARGE SCALE GENOMIC DNA]</scope>
    <source>
        <strain evidence="2">Ar21-2</strain>
    </source>
</reference>
<proteinExistence type="predicted"/>
<dbReference type="Proteomes" id="UP000217790">
    <property type="component" value="Unassembled WGS sequence"/>
</dbReference>
<accession>A0A2H3C8D0</accession>
<protein>
    <submittedName>
        <fullName evidence="1">Uncharacterized protein</fullName>
    </submittedName>
</protein>
<sequence length="83" mass="9573">YKKKFWTWWSGLQPEFRPLEEGILVMNGDGCPVQAEGDWEAMRLPGANGWLSVIARLCFWWERAAADRACASWISAVKDVKWV</sequence>
<gene>
    <name evidence="1" type="ORF">ARMGADRAFT_858345</name>
</gene>
<keyword evidence="2" id="KW-1185">Reference proteome</keyword>